<dbReference type="Pfam" id="PF12833">
    <property type="entry name" value="HTH_18"/>
    <property type="match status" value="1"/>
</dbReference>
<evidence type="ECO:0000256" key="2">
    <source>
        <dbReference type="ARBA" id="ARBA00023125"/>
    </source>
</evidence>
<evidence type="ECO:0000256" key="3">
    <source>
        <dbReference type="ARBA" id="ARBA00023163"/>
    </source>
</evidence>
<dbReference type="Proteomes" id="UP001596084">
    <property type="component" value="Unassembled WGS sequence"/>
</dbReference>
<dbReference type="SUPFAM" id="SSF46689">
    <property type="entry name" value="Homeodomain-like"/>
    <property type="match status" value="1"/>
</dbReference>
<keyword evidence="6" id="KW-1185">Reference proteome</keyword>
<dbReference type="PANTHER" id="PTHR47894">
    <property type="entry name" value="HTH-TYPE TRANSCRIPTIONAL REGULATOR GADX"/>
    <property type="match status" value="1"/>
</dbReference>
<dbReference type="InterPro" id="IPR035418">
    <property type="entry name" value="AraC-bd_2"/>
</dbReference>
<evidence type="ECO:0000256" key="1">
    <source>
        <dbReference type="ARBA" id="ARBA00023015"/>
    </source>
</evidence>
<reference evidence="6" key="1">
    <citation type="journal article" date="2019" name="Int. J. Syst. Evol. Microbiol.">
        <title>The Global Catalogue of Microorganisms (GCM) 10K type strain sequencing project: providing services to taxonomists for standard genome sequencing and annotation.</title>
        <authorList>
            <consortium name="The Broad Institute Genomics Platform"/>
            <consortium name="The Broad Institute Genome Sequencing Center for Infectious Disease"/>
            <person name="Wu L."/>
            <person name="Ma J."/>
        </authorList>
    </citation>
    <scope>NUCLEOTIDE SEQUENCE [LARGE SCALE GENOMIC DNA]</scope>
    <source>
        <strain evidence="6">CGMCC 4.7277</strain>
    </source>
</reference>
<protein>
    <submittedName>
        <fullName evidence="5">AraC family transcriptional regulator</fullName>
    </submittedName>
</protein>
<keyword evidence="1" id="KW-0805">Transcription regulation</keyword>
<proteinExistence type="predicted"/>
<evidence type="ECO:0000313" key="5">
    <source>
        <dbReference type="EMBL" id="MFC5523703.1"/>
    </source>
</evidence>
<keyword evidence="3" id="KW-0804">Transcription</keyword>
<dbReference type="Gene3D" id="1.10.10.60">
    <property type="entry name" value="Homeodomain-like"/>
    <property type="match status" value="1"/>
</dbReference>
<feature type="domain" description="HTH araC/xylS-type" evidence="4">
    <location>
        <begin position="221"/>
        <end position="322"/>
    </location>
</feature>
<dbReference type="SMART" id="SM00342">
    <property type="entry name" value="HTH_ARAC"/>
    <property type="match status" value="1"/>
</dbReference>
<sequence length="325" mass="36141">MERSDNRATAPFKWSTSDFPPSERLDAYAGMLDNRILSITTSSPVRFNFKAELTAAQLGPLIVSRLGGSTHDAYRTRKDIARAQEFTYLLTVGVGCSWRHWKKDREALLLPGDVLLADTREELSVHWPPDCLALNVRLPIEWLQAWIADPRQLVGRRISGDAGWGKVLSNYMSQVTPELAMAPPLPAQVMADQMGALLALAAQEVLGYVPESQAPDVQQCDRIHACIEQRCSELQLTAADVAASLNLSPRTLHRTLAAHGETFGKTLIDARLDVAFRMLLSRTFDRITVAEIGKRAGFLDPSHFSRVCRLRFGHTPNSLRQNRAS</sequence>
<comment type="caution">
    <text evidence="5">The sequence shown here is derived from an EMBL/GenBank/DDBJ whole genome shotgun (WGS) entry which is preliminary data.</text>
</comment>
<evidence type="ECO:0000259" key="4">
    <source>
        <dbReference type="PROSITE" id="PS01124"/>
    </source>
</evidence>
<dbReference type="InterPro" id="IPR018060">
    <property type="entry name" value="HTH_AraC"/>
</dbReference>
<accession>A0ABW0QGJ4</accession>
<dbReference type="InterPro" id="IPR009057">
    <property type="entry name" value="Homeodomain-like_sf"/>
</dbReference>
<organism evidence="5 6">
    <name type="scientific">Polaromonas jejuensis</name>
    <dbReference type="NCBI Taxonomy" id="457502"/>
    <lineage>
        <taxon>Bacteria</taxon>
        <taxon>Pseudomonadati</taxon>
        <taxon>Pseudomonadota</taxon>
        <taxon>Betaproteobacteria</taxon>
        <taxon>Burkholderiales</taxon>
        <taxon>Comamonadaceae</taxon>
        <taxon>Polaromonas</taxon>
    </lineage>
</organism>
<dbReference type="EMBL" id="JBHSMX010000066">
    <property type="protein sequence ID" value="MFC5523703.1"/>
    <property type="molecule type" value="Genomic_DNA"/>
</dbReference>
<name>A0ABW0QGJ4_9BURK</name>
<dbReference type="PANTHER" id="PTHR47894:SF1">
    <property type="entry name" value="HTH-TYPE TRANSCRIPTIONAL REGULATOR VQSM"/>
    <property type="match status" value="1"/>
</dbReference>
<dbReference type="RefSeq" id="WP_068834789.1">
    <property type="nucleotide sequence ID" value="NZ_JBHSMX010000066.1"/>
</dbReference>
<gene>
    <name evidence="5" type="ORF">ACFPP7_22685</name>
</gene>
<dbReference type="PROSITE" id="PS01124">
    <property type="entry name" value="HTH_ARAC_FAMILY_2"/>
    <property type="match status" value="1"/>
</dbReference>
<dbReference type="Pfam" id="PF14525">
    <property type="entry name" value="AraC_binding_2"/>
    <property type="match status" value="1"/>
</dbReference>
<keyword evidence="2" id="KW-0238">DNA-binding</keyword>
<evidence type="ECO:0000313" key="6">
    <source>
        <dbReference type="Proteomes" id="UP001596084"/>
    </source>
</evidence>